<name>A0A7W8YTG5_9SPHI</name>
<evidence type="ECO:0000256" key="1">
    <source>
        <dbReference type="SAM" id="Phobius"/>
    </source>
</evidence>
<dbReference type="Proteomes" id="UP000537718">
    <property type="component" value="Unassembled WGS sequence"/>
</dbReference>
<dbReference type="EMBL" id="JACHCF010000005">
    <property type="protein sequence ID" value="MBB5621469.1"/>
    <property type="molecule type" value="Genomic_DNA"/>
</dbReference>
<dbReference type="RefSeq" id="WP_260319765.1">
    <property type="nucleotide sequence ID" value="NZ_JACHCF010000005.1"/>
</dbReference>
<organism evidence="2 3">
    <name type="scientific">Pedobacter cryoconitis</name>
    <dbReference type="NCBI Taxonomy" id="188932"/>
    <lineage>
        <taxon>Bacteria</taxon>
        <taxon>Pseudomonadati</taxon>
        <taxon>Bacteroidota</taxon>
        <taxon>Sphingobacteriia</taxon>
        <taxon>Sphingobacteriales</taxon>
        <taxon>Sphingobacteriaceae</taxon>
        <taxon>Pedobacter</taxon>
    </lineage>
</organism>
<keyword evidence="1" id="KW-0472">Membrane</keyword>
<evidence type="ECO:0000313" key="3">
    <source>
        <dbReference type="Proteomes" id="UP000537718"/>
    </source>
</evidence>
<accession>A0A7W8YTG5</accession>
<proteinExistence type="predicted"/>
<feature type="transmembrane region" description="Helical" evidence="1">
    <location>
        <begin position="13"/>
        <end position="32"/>
    </location>
</feature>
<comment type="caution">
    <text evidence="2">The sequence shown here is derived from an EMBL/GenBank/DDBJ whole genome shotgun (WGS) entry which is preliminary data.</text>
</comment>
<keyword evidence="1" id="KW-1133">Transmembrane helix</keyword>
<gene>
    <name evidence="2" type="ORF">HDE69_002530</name>
</gene>
<dbReference type="AlphaFoldDB" id="A0A7W8YTG5"/>
<keyword evidence="1" id="KW-0812">Transmembrane</keyword>
<protein>
    <submittedName>
        <fullName evidence="2">Uncharacterized protein</fullName>
    </submittedName>
</protein>
<evidence type="ECO:0000313" key="2">
    <source>
        <dbReference type="EMBL" id="MBB5621469.1"/>
    </source>
</evidence>
<reference evidence="2 3" key="1">
    <citation type="submission" date="2020-08" db="EMBL/GenBank/DDBJ databases">
        <title>Genomic Encyclopedia of Type Strains, Phase IV (KMG-V): Genome sequencing to study the core and pangenomes of soil and plant-associated prokaryotes.</title>
        <authorList>
            <person name="Whitman W."/>
        </authorList>
    </citation>
    <scope>NUCLEOTIDE SEQUENCE [LARGE SCALE GENOMIC DNA]</scope>
    <source>
        <strain evidence="2 3">MP7CTX6</strain>
    </source>
</reference>
<sequence>MNTILYMVNNTKIGLSEIMIILLALIVIFLVMRNLIVPPKY</sequence>